<protein>
    <submittedName>
        <fullName evidence="1">Uncharacterized protein</fullName>
    </submittedName>
</protein>
<proteinExistence type="predicted"/>
<reference evidence="1" key="1">
    <citation type="submission" date="2023-10" db="EMBL/GenBank/DDBJ databases">
        <title>Whole genome sequencing of actinobacterial strain Amycolatopsis sp. (BCA-696) identifies the underlying plant growth-promoting genes.</title>
        <authorList>
            <person name="Gandham P."/>
            <person name="Vadla N."/>
            <person name="Saji A."/>
            <person name="Srinivas V."/>
            <person name="Ruperao P."/>
            <person name="Selvanayagam S."/>
            <person name="Saxena R.K."/>
            <person name="Rathore A."/>
            <person name="Gopalakrishnan S."/>
            <person name="Thakur V."/>
        </authorList>
    </citation>
    <scope>NUCLEOTIDE SEQUENCE</scope>
    <source>
        <strain evidence="1">BCA-696</strain>
    </source>
</reference>
<sequence>MTVEDAPSRPRFGRSVLRWFVAAGVSVRGHRIVGARPGKLDVWTR</sequence>
<accession>A0ACD5B9D0</accession>
<name>A0ACD5B9D0_9PSEU</name>
<organism evidence="1 2">
    <name type="scientific">Amycolatopsis coloradensis</name>
    <dbReference type="NCBI Taxonomy" id="76021"/>
    <lineage>
        <taxon>Bacteria</taxon>
        <taxon>Bacillati</taxon>
        <taxon>Actinomycetota</taxon>
        <taxon>Actinomycetes</taxon>
        <taxon>Pseudonocardiales</taxon>
        <taxon>Pseudonocardiaceae</taxon>
        <taxon>Amycolatopsis</taxon>
    </lineage>
</organism>
<dbReference type="EMBL" id="CP150484">
    <property type="protein sequence ID" value="WYW15987.1"/>
    <property type="molecule type" value="Genomic_DNA"/>
</dbReference>
<evidence type="ECO:0000313" key="1">
    <source>
        <dbReference type="EMBL" id="WYW15987.1"/>
    </source>
</evidence>
<dbReference type="Proteomes" id="UP001456344">
    <property type="component" value="Chromosome"/>
</dbReference>
<keyword evidence="2" id="KW-1185">Reference proteome</keyword>
<evidence type="ECO:0000313" key="2">
    <source>
        <dbReference type="Proteomes" id="UP001456344"/>
    </source>
</evidence>
<gene>
    <name evidence="1" type="ORF">LCL61_10515</name>
</gene>